<dbReference type="OMA" id="FEDQAMA"/>
<evidence type="ECO:0000313" key="3">
    <source>
        <dbReference type="EMBL" id="GCB80079.1"/>
    </source>
</evidence>
<sequence>MDFVPPFLVPELRGASCLPTPSASPVEMESIESGSTKSPTENSKLLDPAEWTILDVFNYFKKAGFEDQAMAFQEQEIDGKSLLLMKRSDVLTGLAIKLGPALKIYEYHVKALQMRHLKSSSS</sequence>
<dbReference type="Pfam" id="PF00536">
    <property type="entry name" value="SAM_1"/>
    <property type="match status" value="1"/>
</dbReference>
<keyword evidence="4" id="KW-1185">Reference proteome</keyword>
<dbReference type="STRING" id="75743.A0A401Q3S8"/>
<dbReference type="InterPro" id="IPR013761">
    <property type="entry name" value="SAM/pointed_sf"/>
</dbReference>
<dbReference type="GO" id="GO:0003682">
    <property type="term" value="F:chromatin binding"/>
    <property type="evidence" value="ECO:0007669"/>
    <property type="project" value="TreeGrafter"/>
</dbReference>
<dbReference type="SUPFAM" id="SSF47769">
    <property type="entry name" value="SAM/Pointed domain"/>
    <property type="match status" value="1"/>
</dbReference>
<dbReference type="CDD" id="cd09583">
    <property type="entry name" value="SAM_Atherin-like"/>
    <property type="match status" value="1"/>
</dbReference>
<dbReference type="GO" id="GO:0042393">
    <property type="term" value="F:histone binding"/>
    <property type="evidence" value="ECO:0007669"/>
    <property type="project" value="TreeGrafter"/>
</dbReference>
<accession>A0A401Q3S8</accession>
<evidence type="ECO:0000256" key="1">
    <source>
        <dbReference type="SAM" id="MobiDB-lite"/>
    </source>
</evidence>
<dbReference type="SMART" id="SM00454">
    <property type="entry name" value="SAM"/>
    <property type="match status" value="1"/>
</dbReference>
<protein>
    <recommendedName>
        <fullName evidence="2">SAM domain-containing protein</fullName>
    </recommendedName>
</protein>
<feature type="domain" description="SAM" evidence="2">
    <location>
        <begin position="48"/>
        <end position="114"/>
    </location>
</feature>
<evidence type="ECO:0000259" key="2">
    <source>
        <dbReference type="SMART" id="SM00454"/>
    </source>
</evidence>
<feature type="region of interest" description="Disordered" evidence="1">
    <location>
        <begin position="18"/>
        <end position="43"/>
    </location>
</feature>
<gene>
    <name evidence="3" type="ORF">scyTo_0018010</name>
</gene>
<dbReference type="GO" id="GO:0005634">
    <property type="term" value="C:nucleus"/>
    <property type="evidence" value="ECO:0007669"/>
    <property type="project" value="TreeGrafter"/>
</dbReference>
<dbReference type="AlphaFoldDB" id="A0A401Q3S8"/>
<dbReference type="Gene3D" id="1.10.150.50">
    <property type="entry name" value="Transcription Factor, Ets-1"/>
    <property type="match status" value="1"/>
</dbReference>
<comment type="caution">
    <text evidence="3">The sequence shown here is derived from an EMBL/GenBank/DDBJ whole genome shotgun (WGS) entry which is preliminary data.</text>
</comment>
<reference evidence="3 4" key="1">
    <citation type="journal article" date="2018" name="Nat. Ecol. Evol.">
        <title>Shark genomes provide insights into elasmobranch evolution and the origin of vertebrates.</title>
        <authorList>
            <person name="Hara Y"/>
            <person name="Yamaguchi K"/>
            <person name="Onimaru K"/>
            <person name="Kadota M"/>
            <person name="Koyanagi M"/>
            <person name="Keeley SD"/>
            <person name="Tatsumi K"/>
            <person name="Tanaka K"/>
            <person name="Motone F"/>
            <person name="Kageyama Y"/>
            <person name="Nozu R"/>
            <person name="Adachi N"/>
            <person name="Nishimura O"/>
            <person name="Nakagawa R"/>
            <person name="Tanegashima C"/>
            <person name="Kiyatake I"/>
            <person name="Matsumoto R"/>
            <person name="Murakumo K"/>
            <person name="Nishida K"/>
            <person name="Terakita A"/>
            <person name="Kuratani S"/>
            <person name="Sato K"/>
            <person name="Hyodo S Kuraku.S."/>
        </authorList>
    </citation>
    <scope>NUCLEOTIDE SEQUENCE [LARGE SCALE GENOMIC DNA]</scope>
</reference>
<organism evidence="3 4">
    <name type="scientific">Scyliorhinus torazame</name>
    <name type="common">Cloudy catshark</name>
    <name type="synonym">Catulus torazame</name>
    <dbReference type="NCBI Taxonomy" id="75743"/>
    <lineage>
        <taxon>Eukaryota</taxon>
        <taxon>Metazoa</taxon>
        <taxon>Chordata</taxon>
        <taxon>Craniata</taxon>
        <taxon>Vertebrata</taxon>
        <taxon>Chondrichthyes</taxon>
        <taxon>Elasmobranchii</taxon>
        <taxon>Galeomorphii</taxon>
        <taxon>Galeoidea</taxon>
        <taxon>Carcharhiniformes</taxon>
        <taxon>Scyliorhinidae</taxon>
        <taxon>Scyliorhinus</taxon>
    </lineage>
</organism>
<dbReference type="Proteomes" id="UP000288216">
    <property type="component" value="Unassembled WGS sequence"/>
</dbReference>
<dbReference type="GO" id="GO:0045892">
    <property type="term" value="P:negative regulation of DNA-templated transcription"/>
    <property type="evidence" value="ECO:0007669"/>
    <property type="project" value="TreeGrafter"/>
</dbReference>
<dbReference type="EMBL" id="BFAA01012171">
    <property type="protein sequence ID" value="GCB80079.1"/>
    <property type="molecule type" value="Genomic_DNA"/>
</dbReference>
<proteinExistence type="predicted"/>
<name>A0A401Q3S8_SCYTO</name>
<dbReference type="PANTHER" id="PTHR12247">
    <property type="entry name" value="POLYCOMB GROUP PROTEIN"/>
    <property type="match status" value="1"/>
</dbReference>
<evidence type="ECO:0000313" key="4">
    <source>
        <dbReference type="Proteomes" id="UP000288216"/>
    </source>
</evidence>
<dbReference type="OrthoDB" id="10004495at2759"/>
<dbReference type="InterPro" id="IPR050548">
    <property type="entry name" value="PcG_chromatin_remod_factors"/>
</dbReference>
<dbReference type="PANTHER" id="PTHR12247:SF139">
    <property type="entry name" value="ATHERIN-RELATED"/>
    <property type="match status" value="1"/>
</dbReference>
<dbReference type="InterPro" id="IPR001660">
    <property type="entry name" value="SAM"/>
</dbReference>
<feature type="compositionally biased region" description="Polar residues" evidence="1">
    <location>
        <begin position="32"/>
        <end position="43"/>
    </location>
</feature>